<proteinExistence type="predicted"/>
<evidence type="ECO:0000313" key="1">
    <source>
        <dbReference type="EMBL" id="EHR78805.1"/>
    </source>
</evidence>
<keyword evidence="2" id="KW-1185">Reference proteome</keyword>
<dbReference type="KEGG" id="tlt:OCC_02407"/>
<protein>
    <submittedName>
        <fullName evidence="1">Uncharacterized protein</fullName>
    </submittedName>
</protein>
<dbReference type="EMBL" id="CP006670">
    <property type="protein sequence ID" value="EHR78805.1"/>
    <property type="molecule type" value="Genomic_DNA"/>
</dbReference>
<name>H3ZJS0_THELN</name>
<evidence type="ECO:0000313" key="2">
    <source>
        <dbReference type="Proteomes" id="UP000015502"/>
    </source>
</evidence>
<dbReference type="AlphaFoldDB" id="H3ZJS0"/>
<reference evidence="1 2" key="1">
    <citation type="journal article" date="2012" name="J. Bacteriol.">
        <title>Genome sequence of the model hyperthermophilic archaeon Thermococcus litoralis NS-C.</title>
        <authorList>
            <person name="Gardner A.F."/>
            <person name="Kumar S."/>
            <person name="Perler F.B."/>
        </authorList>
    </citation>
    <scope>NUCLEOTIDE SEQUENCE [LARGE SCALE GENOMIC DNA]</scope>
    <source>
        <strain evidence="2">ATCC 51850 / DSM 5473 / JCM 8560 / NS-C</strain>
    </source>
</reference>
<accession>H3ZJS0</accession>
<gene>
    <name evidence="1" type="ORF">OCC_02407</name>
</gene>
<dbReference type="PaxDb" id="523849-OCC_02407"/>
<dbReference type="HOGENOM" id="CLU_2257505_0_0_2"/>
<dbReference type="Proteomes" id="UP000015502">
    <property type="component" value="Chromosome"/>
</dbReference>
<organism evidence="1 2">
    <name type="scientific">Thermococcus litoralis (strain ATCC 51850 / DSM 5473 / JCM 8560 / NS-C)</name>
    <dbReference type="NCBI Taxonomy" id="523849"/>
    <lineage>
        <taxon>Archaea</taxon>
        <taxon>Methanobacteriati</taxon>
        <taxon>Methanobacteriota</taxon>
        <taxon>Thermococci</taxon>
        <taxon>Thermococcales</taxon>
        <taxon>Thermococcaceae</taxon>
        <taxon>Thermococcus</taxon>
    </lineage>
</organism>
<sequence length="103" mass="11303">MLAFTLQDNSENPINPPAEMNAANFTSRPKVSFFHALFPQAVLRHEYWNGFLGAVDEENVEPQNEGEVVAKARYRSVSGSGLRSIFSSGGSLRLLITASTSTR</sequence>